<organism evidence="5 6">
    <name type="scientific">Candidatus Sungbacteria bacterium RIFCSPHIGHO2_02_FULL_53_17</name>
    <dbReference type="NCBI Taxonomy" id="1802275"/>
    <lineage>
        <taxon>Bacteria</taxon>
        <taxon>Candidatus Sungiibacteriota</taxon>
    </lineage>
</organism>
<keyword evidence="3" id="KW-0378">Hydrolase</keyword>
<protein>
    <recommendedName>
        <fullName evidence="4">PDZ domain-containing protein</fullName>
    </recommendedName>
</protein>
<feature type="domain" description="PDZ" evidence="4">
    <location>
        <begin position="301"/>
        <end position="353"/>
    </location>
</feature>
<evidence type="ECO:0000256" key="3">
    <source>
        <dbReference type="ARBA" id="ARBA00022801"/>
    </source>
</evidence>
<evidence type="ECO:0000259" key="4">
    <source>
        <dbReference type="PROSITE" id="PS50106"/>
    </source>
</evidence>
<dbReference type="InterPro" id="IPR041489">
    <property type="entry name" value="PDZ_6"/>
</dbReference>
<dbReference type="PANTHER" id="PTHR22939">
    <property type="entry name" value="SERINE PROTEASE FAMILY S1C HTRA-RELATED"/>
    <property type="match status" value="1"/>
</dbReference>
<evidence type="ECO:0000256" key="1">
    <source>
        <dbReference type="ARBA" id="ARBA00010541"/>
    </source>
</evidence>
<accession>A0A1G2KXP9</accession>
<dbReference type="CDD" id="cd06779">
    <property type="entry name" value="cpPDZ_Deg_HtrA-like"/>
    <property type="match status" value="1"/>
</dbReference>
<keyword evidence="2" id="KW-0645">Protease</keyword>
<dbReference type="InterPro" id="IPR009003">
    <property type="entry name" value="Peptidase_S1_PA"/>
</dbReference>
<dbReference type="PANTHER" id="PTHR22939:SF129">
    <property type="entry name" value="SERINE PROTEASE HTRA2, MITOCHONDRIAL"/>
    <property type="match status" value="1"/>
</dbReference>
<dbReference type="PROSITE" id="PS50106">
    <property type="entry name" value="PDZ"/>
    <property type="match status" value="1"/>
</dbReference>
<dbReference type="EMBL" id="MHQN01000022">
    <property type="protein sequence ID" value="OHA03209.1"/>
    <property type="molecule type" value="Genomic_DNA"/>
</dbReference>
<evidence type="ECO:0000313" key="5">
    <source>
        <dbReference type="EMBL" id="OHA03209.1"/>
    </source>
</evidence>
<dbReference type="Pfam" id="PF17820">
    <property type="entry name" value="PDZ_6"/>
    <property type="match status" value="1"/>
</dbReference>
<dbReference type="Pfam" id="PF13365">
    <property type="entry name" value="Trypsin_2"/>
    <property type="match status" value="1"/>
</dbReference>
<evidence type="ECO:0000256" key="2">
    <source>
        <dbReference type="ARBA" id="ARBA00022670"/>
    </source>
</evidence>
<proteinExistence type="inferred from homology"/>
<comment type="similarity">
    <text evidence="1">Belongs to the peptidase S1C family.</text>
</comment>
<name>A0A1G2KXP9_9BACT</name>
<evidence type="ECO:0000313" key="6">
    <source>
        <dbReference type="Proteomes" id="UP000177177"/>
    </source>
</evidence>
<dbReference type="Gene3D" id="2.30.42.10">
    <property type="match status" value="1"/>
</dbReference>
<dbReference type="Gene3D" id="2.40.10.120">
    <property type="match status" value="1"/>
</dbReference>
<dbReference type="InterPro" id="IPR036034">
    <property type="entry name" value="PDZ_sf"/>
</dbReference>
<dbReference type="SUPFAM" id="SSF50494">
    <property type="entry name" value="Trypsin-like serine proteases"/>
    <property type="match status" value="1"/>
</dbReference>
<dbReference type="Proteomes" id="UP000177177">
    <property type="component" value="Unassembled WGS sequence"/>
</dbReference>
<dbReference type="SUPFAM" id="SSF50156">
    <property type="entry name" value="PDZ domain-like"/>
    <property type="match status" value="1"/>
</dbReference>
<gene>
    <name evidence="5" type="ORF">A3C92_01710</name>
</gene>
<dbReference type="InterPro" id="IPR001940">
    <property type="entry name" value="Peptidase_S1C"/>
</dbReference>
<dbReference type="GO" id="GO:0004252">
    <property type="term" value="F:serine-type endopeptidase activity"/>
    <property type="evidence" value="ECO:0007669"/>
    <property type="project" value="InterPro"/>
</dbReference>
<dbReference type="AlphaFoldDB" id="A0A1G2KXP9"/>
<dbReference type="InterPro" id="IPR001478">
    <property type="entry name" value="PDZ"/>
</dbReference>
<dbReference type="SMART" id="SM00228">
    <property type="entry name" value="PDZ"/>
    <property type="match status" value="1"/>
</dbReference>
<reference evidence="5 6" key="1">
    <citation type="journal article" date="2016" name="Nat. Commun.">
        <title>Thousands of microbial genomes shed light on interconnected biogeochemical processes in an aquifer system.</title>
        <authorList>
            <person name="Anantharaman K."/>
            <person name="Brown C.T."/>
            <person name="Hug L.A."/>
            <person name="Sharon I."/>
            <person name="Castelle C.J."/>
            <person name="Probst A.J."/>
            <person name="Thomas B.C."/>
            <person name="Singh A."/>
            <person name="Wilkins M.J."/>
            <person name="Karaoz U."/>
            <person name="Brodie E.L."/>
            <person name="Williams K.H."/>
            <person name="Hubbard S.S."/>
            <person name="Banfield J.F."/>
        </authorList>
    </citation>
    <scope>NUCLEOTIDE SEQUENCE [LARGE SCALE GENOMIC DNA]</scope>
</reference>
<comment type="caution">
    <text evidence="5">The sequence shown here is derived from an EMBL/GenBank/DDBJ whole genome shotgun (WGS) entry which is preliminary data.</text>
</comment>
<dbReference type="PRINTS" id="PR00834">
    <property type="entry name" value="PROTEASES2C"/>
</dbReference>
<sequence>MEDMQATTYEEQIINTVKRVMPAVVSIVVSKDYDAIVREKPYALMAPHGDHVDLPPPEDELPHTPDGKIRIGGGSGFIINPEGFILTNKHVVHDPTAEYMVVTPTEDRYPATVLARDPMNDVAILKIEAQDLPALPLGDSDTIQLGQFVLAVGTALGEFQNTVSSGIVSGLSRFITAMTDMEGHSERLRGLIQTDAAINPGNSGGPLVNLAGEVIGINSAIVFGAQNIGFAIPINKARCDLDDLKKYGHIRRPFLGIRYLLINHLIQKRFRLPVDRGAFILREGLPGQGVPGQNVPDRPAIMPGSAAERAGLREGDIIVSLNNVAIDEKNAIEDVLEKVAIGEKVPIKILREGKEETLMLTAEERSDGQ</sequence>
<dbReference type="GO" id="GO:0006508">
    <property type="term" value="P:proteolysis"/>
    <property type="evidence" value="ECO:0007669"/>
    <property type="project" value="UniProtKB-KW"/>
</dbReference>